<evidence type="ECO:0000256" key="10">
    <source>
        <dbReference type="PROSITE-ProRule" id="PRU01015"/>
    </source>
</evidence>
<dbReference type="Gene3D" id="2.70.160.11">
    <property type="entry name" value="Hnrnp arginine n-methyltransferase1"/>
    <property type="match status" value="1"/>
</dbReference>
<keyword evidence="8" id="KW-0736">Signalosome</keyword>
<dbReference type="GO" id="GO:0032259">
    <property type="term" value="P:methylation"/>
    <property type="evidence" value="ECO:0007669"/>
    <property type="project" value="UniProtKB-KW"/>
</dbReference>
<dbReference type="InterPro" id="IPR000717">
    <property type="entry name" value="PCI_dom"/>
</dbReference>
<dbReference type="Pfam" id="PF22528">
    <property type="entry name" value="PRMT_C"/>
    <property type="match status" value="1"/>
</dbReference>
<reference evidence="14" key="1">
    <citation type="submission" date="2014-08" db="EMBL/GenBank/DDBJ databases">
        <authorList>
            <person name="Sharma Rahul"/>
            <person name="Thines Marco"/>
        </authorList>
    </citation>
    <scope>NUCLEOTIDE SEQUENCE</scope>
</reference>
<dbReference type="SUPFAM" id="SSF46785">
    <property type="entry name" value="Winged helix' DNA-binding domain"/>
    <property type="match status" value="1"/>
</dbReference>
<proteinExistence type="inferred from homology"/>
<accession>A0A0F7ST91</accession>
<dbReference type="PANTHER" id="PTHR14145:SF2">
    <property type="entry name" value="COP9 SIGNALOSOME COMPLEX SUBUNIT 1"/>
    <property type="match status" value="1"/>
</dbReference>
<dbReference type="Pfam" id="PF01399">
    <property type="entry name" value="PCI"/>
    <property type="match status" value="1"/>
</dbReference>
<dbReference type="Pfam" id="PF06325">
    <property type="entry name" value="PrmA"/>
    <property type="match status" value="1"/>
</dbReference>
<evidence type="ECO:0000256" key="5">
    <source>
        <dbReference type="ARBA" id="ARBA00022603"/>
    </source>
</evidence>
<dbReference type="InterPro" id="IPR025799">
    <property type="entry name" value="Arg_MeTrfase"/>
</dbReference>
<keyword evidence="7 10" id="KW-0949">S-adenosyl-L-methionine</keyword>
<dbReference type="SUPFAM" id="SSF53335">
    <property type="entry name" value="S-adenosyl-L-methionine-dependent methyltransferases"/>
    <property type="match status" value="1"/>
</dbReference>
<dbReference type="PROSITE" id="PS51678">
    <property type="entry name" value="SAM_MT_PRMT"/>
    <property type="match status" value="1"/>
</dbReference>
<evidence type="ECO:0000256" key="1">
    <source>
        <dbReference type="ARBA" id="ARBA00004123"/>
    </source>
</evidence>
<dbReference type="GO" id="GO:0005737">
    <property type="term" value="C:cytoplasm"/>
    <property type="evidence" value="ECO:0007669"/>
    <property type="project" value="UniProtKB-SubCell"/>
</dbReference>
<dbReference type="InterPro" id="IPR045135">
    <property type="entry name" value="Rpn7_N"/>
</dbReference>
<dbReference type="SMART" id="SM00088">
    <property type="entry name" value="PINT"/>
    <property type="match status" value="1"/>
</dbReference>
<dbReference type="InterPro" id="IPR055135">
    <property type="entry name" value="PRMT_dom"/>
</dbReference>
<evidence type="ECO:0000256" key="11">
    <source>
        <dbReference type="SAM" id="Coils"/>
    </source>
</evidence>
<dbReference type="CDD" id="cd02440">
    <property type="entry name" value="AdoMet_MTases"/>
    <property type="match status" value="1"/>
</dbReference>
<evidence type="ECO:0000256" key="4">
    <source>
        <dbReference type="ARBA" id="ARBA00022490"/>
    </source>
</evidence>
<dbReference type="PANTHER" id="PTHR14145">
    <property type="entry name" value="26S PROTESOME SUBUNIT 6"/>
    <property type="match status" value="1"/>
</dbReference>
<feature type="domain" description="PCI" evidence="13">
    <location>
        <begin position="252"/>
        <end position="422"/>
    </location>
</feature>
<dbReference type="GO" id="GO:0008180">
    <property type="term" value="C:COP9 signalosome"/>
    <property type="evidence" value="ECO:0007669"/>
    <property type="project" value="UniProtKB-KW"/>
</dbReference>
<keyword evidence="4" id="KW-0963">Cytoplasm</keyword>
<evidence type="ECO:0000256" key="12">
    <source>
        <dbReference type="SAM" id="MobiDB-lite"/>
    </source>
</evidence>
<comment type="similarity">
    <text evidence="3">Belongs to the CSN1 family.</text>
</comment>
<sequence>MSMAEDQDMVPPDARPPSPDADSKPSQLNTVPVDDLHPFDLGSVVAQFKGRALISRLALIYASCPSLRSEAAALALPVIKAETFDVASFDSFGGDHDDLWRQEVDLAANSELEKLETELKSVQANLIKESVRMCNMDLGKLFIKVGDNQQALKHLIKTRDYNSTSAQNLEMCMRVIEIHIASGSYNQLLPYVVKAEAALERPVPSAPTSSVPLSAAQVSAKVEEAIRRKEERTRILTRLQIARALSSLGLGAYEKAAREFLAVKGDFEEWAHTVISPTEVAICGSLCALASLRRLALKSELLLNDDFRAYVDEEGYVRDLVDAFVDGKYKDCLSLLEKYSSRHRLTPFLSPHVSSLTASIRRRALVQYYQPFQSVKLSRMADAFGCSEDSLLTEATYLVDSGEIAAKIDLVEKILSTQKADPRSSLFRMTLKEGEACQAASRRAILRMKLVEEAAAAAALVEPSLNMPSAQDTKTPSKTETVDDPYFHYYASLQNQANMLSDTLRTTGYRKAILGNSVPAFQNKTVMDIGAGSGILSFFSVEAGAKHVYACEASDMASKLQLIVDQANRGEANIHLKDKITVNRGKVEARKGPKVDTLVSEPIGVLLLHERMVESYIYARDNFLKPGGAMFPSGGAIHLAPFTDDALYMETLTKASFFRQNMYGVDLSILSEPAMAEVFAQPVVGLFPPSQLTTSTTAIHDINFYDVSLKDLKEFRIPISWAIERTSLMHGIATWFDIQFAAPPSTTPNPTAELIWQASIWSPNELPGQQAQQPIYGPTVYPPPPANGVSTVLSTSPHAGKTHWQQCRLLLCVVPFIFTHVLLFYVSY</sequence>
<evidence type="ECO:0000256" key="3">
    <source>
        <dbReference type="ARBA" id="ARBA00008793"/>
    </source>
</evidence>
<evidence type="ECO:0000256" key="8">
    <source>
        <dbReference type="ARBA" id="ARBA00022790"/>
    </source>
</evidence>
<evidence type="ECO:0000256" key="6">
    <source>
        <dbReference type="ARBA" id="ARBA00022679"/>
    </source>
</evidence>
<dbReference type="InterPro" id="IPR029063">
    <property type="entry name" value="SAM-dependent_MTases_sf"/>
</dbReference>
<dbReference type="Gene3D" id="1.25.40.570">
    <property type="match status" value="1"/>
</dbReference>
<keyword evidence="5 10" id="KW-0489">Methyltransferase</keyword>
<feature type="coiled-coil region" evidence="11">
    <location>
        <begin position="105"/>
        <end position="132"/>
    </location>
</feature>
<dbReference type="EMBL" id="LN483157">
    <property type="protein sequence ID" value="CED83824.1"/>
    <property type="molecule type" value="Genomic_DNA"/>
</dbReference>
<comment type="subcellular location">
    <subcellularLocation>
        <location evidence="2">Cytoplasm</location>
    </subcellularLocation>
    <subcellularLocation>
        <location evidence="1">Nucleus</location>
    </subcellularLocation>
</comment>
<name>A0A0F7ST91_PHARH</name>
<keyword evidence="9" id="KW-0539">Nucleus</keyword>
<feature type="region of interest" description="Disordered" evidence="12">
    <location>
        <begin position="1"/>
        <end position="30"/>
    </location>
</feature>
<evidence type="ECO:0000256" key="7">
    <source>
        <dbReference type="ARBA" id="ARBA00022691"/>
    </source>
</evidence>
<evidence type="ECO:0000259" key="13">
    <source>
        <dbReference type="PROSITE" id="PS50250"/>
    </source>
</evidence>
<dbReference type="InterPro" id="IPR036390">
    <property type="entry name" value="WH_DNA-bd_sf"/>
</dbReference>
<evidence type="ECO:0000256" key="9">
    <source>
        <dbReference type="ARBA" id="ARBA00023242"/>
    </source>
</evidence>
<organism evidence="14">
    <name type="scientific">Phaffia rhodozyma</name>
    <name type="common">Yeast</name>
    <name type="synonym">Xanthophyllomyces dendrorhous</name>
    <dbReference type="NCBI Taxonomy" id="264483"/>
    <lineage>
        <taxon>Eukaryota</taxon>
        <taxon>Fungi</taxon>
        <taxon>Dikarya</taxon>
        <taxon>Basidiomycota</taxon>
        <taxon>Agaricomycotina</taxon>
        <taxon>Tremellomycetes</taxon>
        <taxon>Cystofilobasidiales</taxon>
        <taxon>Mrakiaceae</taxon>
        <taxon>Phaffia</taxon>
    </lineage>
</organism>
<dbReference type="GO" id="GO:0016274">
    <property type="term" value="F:protein-arginine N-methyltransferase activity"/>
    <property type="evidence" value="ECO:0007669"/>
    <property type="project" value="InterPro"/>
</dbReference>
<dbReference type="Gene3D" id="3.40.50.150">
    <property type="entry name" value="Vaccinia Virus protein VP39"/>
    <property type="match status" value="1"/>
</dbReference>
<dbReference type="AlphaFoldDB" id="A0A0F7ST91"/>
<dbReference type="InterPro" id="IPR019585">
    <property type="entry name" value="Rpn7/CSN1"/>
</dbReference>
<evidence type="ECO:0000313" key="14">
    <source>
        <dbReference type="EMBL" id="CED83824.1"/>
    </source>
</evidence>
<dbReference type="PROSITE" id="PS50250">
    <property type="entry name" value="PCI"/>
    <property type="match status" value="1"/>
</dbReference>
<protein>
    <submittedName>
        <fullName evidence="14">Protein arginine N-methyltransferase CARM1</fullName>
    </submittedName>
</protein>
<dbReference type="Pfam" id="PF10602">
    <property type="entry name" value="RPN7"/>
    <property type="match status" value="1"/>
</dbReference>
<keyword evidence="6 10" id="KW-0808">Transferase</keyword>
<evidence type="ECO:0000256" key="2">
    <source>
        <dbReference type="ARBA" id="ARBA00004496"/>
    </source>
</evidence>
<keyword evidence="11" id="KW-0175">Coiled coil</keyword>